<feature type="compositionally biased region" description="Low complexity" evidence="1">
    <location>
        <begin position="51"/>
        <end position="76"/>
    </location>
</feature>
<feature type="compositionally biased region" description="Basic and acidic residues" evidence="1">
    <location>
        <begin position="190"/>
        <end position="203"/>
    </location>
</feature>
<dbReference type="VEuPathDB" id="FungiDB:SCHCODRAFT_02742262"/>
<keyword evidence="3" id="KW-1185">Reference proteome</keyword>
<accession>D8PU74</accession>
<feature type="region of interest" description="Disordered" evidence="1">
    <location>
        <begin position="190"/>
        <end position="235"/>
    </location>
</feature>
<evidence type="ECO:0000313" key="2">
    <source>
        <dbReference type="EMBL" id="EFJ00579.1"/>
    </source>
</evidence>
<dbReference type="GeneID" id="9594906"/>
<dbReference type="EMBL" id="GL377303">
    <property type="protein sequence ID" value="EFJ00579.1"/>
    <property type="molecule type" value="Genomic_DNA"/>
</dbReference>
<feature type="compositionally biased region" description="Polar residues" evidence="1">
    <location>
        <begin position="36"/>
        <end position="50"/>
    </location>
</feature>
<evidence type="ECO:0000256" key="1">
    <source>
        <dbReference type="SAM" id="MobiDB-lite"/>
    </source>
</evidence>
<dbReference type="HOGENOM" id="CLU_1103317_0_0_1"/>
<dbReference type="Proteomes" id="UP000007431">
    <property type="component" value="Unassembled WGS sequence"/>
</dbReference>
<sequence length="252" mass="27286">MSGTAEDDQHALFAAIVRSHLADVTELAAERRAAKASTSASEQTTMSSSNASPPTEGTSSSSSDAPASESHAPASGRSPDSALDEDTLLALELFADELQRISGLLDDHALAQQLAQEEQEQAERGAREALQVAHAAEGSEVEISPEETRRRAEQRSAEVGRLADEAAQAYLSGSDEATRARQREFARLVRERIEERDRQDAARRSQGARAPPRRGSYYNQTPARRPTASSTPSFSSLISRIPNAFSTFWNFS</sequence>
<evidence type="ECO:0000313" key="3">
    <source>
        <dbReference type="Proteomes" id="UP000007431"/>
    </source>
</evidence>
<reference evidence="2 3" key="1">
    <citation type="journal article" date="2010" name="Nat. Biotechnol.">
        <title>Genome sequence of the model mushroom Schizophyllum commune.</title>
        <authorList>
            <person name="Ohm R.A."/>
            <person name="de Jong J.F."/>
            <person name="Lugones L.G."/>
            <person name="Aerts A."/>
            <person name="Kothe E."/>
            <person name="Stajich J.E."/>
            <person name="de Vries R.P."/>
            <person name="Record E."/>
            <person name="Levasseur A."/>
            <person name="Baker S.E."/>
            <person name="Bartholomew K.A."/>
            <person name="Coutinho P.M."/>
            <person name="Erdmann S."/>
            <person name="Fowler T.J."/>
            <person name="Gathman A.C."/>
            <person name="Lombard V."/>
            <person name="Henrissat B."/>
            <person name="Knabe N."/>
            <person name="Kuees U."/>
            <person name="Lilly W.W."/>
            <person name="Lindquist E."/>
            <person name="Lucas S."/>
            <person name="Magnuson J.K."/>
            <person name="Piumi F."/>
            <person name="Raudaskoski M."/>
            <person name="Salamov A."/>
            <person name="Schmutz J."/>
            <person name="Schwarze F.W.M.R."/>
            <person name="vanKuyk P.A."/>
            <person name="Horton J.S."/>
            <person name="Grigoriev I.V."/>
            <person name="Woesten H.A.B."/>
        </authorList>
    </citation>
    <scope>NUCLEOTIDE SEQUENCE [LARGE SCALE GENOMIC DNA]</scope>
    <source>
        <strain evidence="3">H4-8 / FGSC 9210</strain>
    </source>
</reference>
<dbReference type="OrthoDB" id="10459665at2759"/>
<dbReference type="InParanoid" id="D8PU74"/>
<name>D8PU74_SCHCM</name>
<feature type="compositionally biased region" description="Polar residues" evidence="1">
    <location>
        <begin position="217"/>
        <end position="235"/>
    </location>
</feature>
<gene>
    <name evidence="2" type="ORF">SCHCODRAFT_232972</name>
</gene>
<feature type="region of interest" description="Disordered" evidence="1">
    <location>
        <begin position="115"/>
        <end position="161"/>
    </location>
</feature>
<protein>
    <submittedName>
        <fullName evidence="2">Uncharacterized protein</fullName>
    </submittedName>
</protein>
<dbReference type="RefSeq" id="XP_003035481.1">
    <property type="nucleotide sequence ID" value="XM_003035435.1"/>
</dbReference>
<proteinExistence type="predicted"/>
<dbReference type="KEGG" id="scm:SCHCO_02742262"/>
<dbReference type="AlphaFoldDB" id="D8PU74"/>
<feature type="compositionally biased region" description="Basic and acidic residues" evidence="1">
    <location>
        <begin position="146"/>
        <end position="161"/>
    </location>
</feature>
<feature type="region of interest" description="Disordered" evidence="1">
    <location>
        <begin position="29"/>
        <end position="83"/>
    </location>
</feature>
<organism evidence="3">
    <name type="scientific">Schizophyllum commune (strain H4-8 / FGSC 9210)</name>
    <name type="common">Split gill fungus</name>
    <dbReference type="NCBI Taxonomy" id="578458"/>
    <lineage>
        <taxon>Eukaryota</taxon>
        <taxon>Fungi</taxon>
        <taxon>Dikarya</taxon>
        <taxon>Basidiomycota</taxon>
        <taxon>Agaricomycotina</taxon>
        <taxon>Agaricomycetes</taxon>
        <taxon>Agaricomycetidae</taxon>
        <taxon>Agaricales</taxon>
        <taxon>Schizophyllaceae</taxon>
        <taxon>Schizophyllum</taxon>
    </lineage>
</organism>